<sequence length="64" mass="7080">MAGLGTSKAQRYFAADLISFHRLHHASGIEVIEVTMSVVQHAVLHTFGRYSRAVPDQAKISENE</sequence>
<reference evidence="1 2" key="1">
    <citation type="submission" date="2019-08" db="EMBL/GenBank/DDBJ databases">
        <title>Bradyrhizobium hipponensis sp. nov., a rhizobium isolated from a Lupinus angustifolius root nodule in Tunisia.</title>
        <authorList>
            <person name="Off K."/>
            <person name="Rejili M."/>
            <person name="Mars M."/>
            <person name="Brachmann A."/>
            <person name="Marin M."/>
        </authorList>
    </citation>
    <scope>NUCLEOTIDE SEQUENCE [LARGE SCALE GENOMIC DNA]</scope>
    <source>
        <strain evidence="2">aSej3</strain>
    </source>
</reference>
<dbReference type="AlphaFoldDB" id="A0A5S4YP45"/>
<organism evidence="1 2">
    <name type="scientific">Bradyrhizobium hipponense</name>
    <dbReference type="NCBI Taxonomy" id="2605638"/>
    <lineage>
        <taxon>Bacteria</taxon>
        <taxon>Pseudomonadati</taxon>
        <taxon>Pseudomonadota</taxon>
        <taxon>Alphaproteobacteria</taxon>
        <taxon>Hyphomicrobiales</taxon>
        <taxon>Nitrobacteraceae</taxon>
        <taxon>Bradyrhizobium</taxon>
    </lineage>
</organism>
<dbReference type="RefSeq" id="WP_148739539.1">
    <property type="nucleotide sequence ID" value="NZ_VSTH01000041.1"/>
</dbReference>
<accession>A0A5S4YP45</accession>
<dbReference type="EMBL" id="VSTH01000041">
    <property type="protein sequence ID" value="TYO66140.1"/>
    <property type="molecule type" value="Genomic_DNA"/>
</dbReference>
<gene>
    <name evidence="1" type="ORF">FXV83_12820</name>
</gene>
<name>A0A5S4YP45_9BRAD</name>
<protein>
    <submittedName>
        <fullName evidence="1">Uncharacterized protein</fullName>
    </submittedName>
</protein>
<keyword evidence="2" id="KW-1185">Reference proteome</keyword>
<evidence type="ECO:0000313" key="1">
    <source>
        <dbReference type="EMBL" id="TYO66140.1"/>
    </source>
</evidence>
<proteinExistence type="predicted"/>
<comment type="caution">
    <text evidence="1">The sequence shown here is derived from an EMBL/GenBank/DDBJ whole genome shotgun (WGS) entry which is preliminary data.</text>
</comment>
<evidence type="ECO:0000313" key="2">
    <source>
        <dbReference type="Proteomes" id="UP000324797"/>
    </source>
</evidence>
<dbReference type="Proteomes" id="UP000324797">
    <property type="component" value="Unassembled WGS sequence"/>
</dbReference>